<feature type="region of interest" description="Disordered" evidence="6">
    <location>
        <begin position="255"/>
        <end position="307"/>
    </location>
</feature>
<comment type="caution">
    <text evidence="8">The sequence shown here is derived from an EMBL/GenBank/DDBJ whole genome shotgun (WGS) entry which is preliminary data.</text>
</comment>
<dbReference type="GO" id="GO:0000785">
    <property type="term" value="C:chromatin"/>
    <property type="evidence" value="ECO:0007669"/>
    <property type="project" value="UniProtKB-ARBA"/>
</dbReference>
<dbReference type="InterPro" id="IPR055129">
    <property type="entry name" value="YEATS_dom"/>
</dbReference>
<evidence type="ECO:0000256" key="6">
    <source>
        <dbReference type="SAM" id="MobiDB-lite"/>
    </source>
</evidence>
<evidence type="ECO:0000256" key="1">
    <source>
        <dbReference type="ARBA" id="ARBA00022408"/>
    </source>
</evidence>
<dbReference type="PANTHER" id="PTHR47573">
    <property type="entry name" value="PROTEIN AF-9 HOMOLOG"/>
    <property type="match status" value="1"/>
</dbReference>
<keyword evidence="9" id="KW-1185">Reference proteome</keyword>
<dbReference type="GO" id="GO:0005634">
    <property type="term" value="C:nucleus"/>
    <property type="evidence" value="ECO:0007669"/>
    <property type="project" value="UniProtKB-SubCell"/>
</dbReference>
<feature type="region of interest" description="Disordered" evidence="6">
    <location>
        <begin position="170"/>
        <end position="189"/>
    </location>
</feature>
<comment type="subcellular location">
    <subcellularLocation>
        <location evidence="5">Nucleus</location>
    </subcellularLocation>
</comment>
<organism evidence="8 9">
    <name type="scientific">Cephalotrichum gorgonifer</name>
    <dbReference type="NCBI Taxonomy" id="2041049"/>
    <lineage>
        <taxon>Eukaryota</taxon>
        <taxon>Fungi</taxon>
        <taxon>Dikarya</taxon>
        <taxon>Ascomycota</taxon>
        <taxon>Pezizomycotina</taxon>
        <taxon>Sordariomycetes</taxon>
        <taxon>Hypocreomycetidae</taxon>
        <taxon>Microascales</taxon>
        <taxon>Microascaceae</taxon>
        <taxon>Cephalotrichum</taxon>
    </lineage>
</organism>
<dbReference type="AlphaFoldDB" id="A0AAE8SSD6"/>
<dbReference type="EMBL" id="ONZQ02000002">
    <property type="protein sequence ID" value="SPN98496.1"/>
    <property type="molecule type" value="Genomic_DNA"/>
</dbReference>
<feature type="domain" description="YEATS" evidence="7">
    <location>
        <begin position="10"/>
        <end position="169"/>
    </location>
</feature>
<evidence type="ECO:0000259" key="7">
    <source>
        <dbReference type="PROSITE" id="PS51037"/>
    </source>
</evidence>
<dbReference type="Pfam" id="PF03366">
    <property type="entry name" value="YEATS"/>
    <property type="match status" value="1"/>
</dbReference>
<dbReference type="GO" id="GO:0006355">
    <property type="term" value="P:regulation of DNA-templated transcription"/>
    <property type="evidence" value="ECO:0007669"/>
    <property type="project" value="InterPro"/>
</dbReference>
<reference evidence="8" key="1">
    <citation type="submission" date="2018-03" db="EMBL/GenBank/DDBJ databases">
        <authorList>
            <person name="Guldener U."/>
        </authorList>
    </citation>
    <scope>NUCLEOTIDE SEQUENCE</scope>
</reference>
<keyword evidence="3" id="KW-0804">Transcription</keyword>
<dbReference type="InterPro" id="IPR038704">
    <property type="entry name" value="YEAST_sf"/>
</dbReference>
<evidence type="ECO:0000256" key="3">
    <source>
        <dbReference type="ARBA" id="ARBA00023163"/>
    </source>
</evidence>
<feature type="compositionally biased region" description="Basic residues" evidence="6">
    <location>
        <begin position="263"/>
        <end position="272"/>
    </location>
</feature>
<evidence type="ECO:0000256" key="5">
    <source>
        <dbReference type="PROSITE-ProRule" id="PRU00376"/>
    </source>
</evidence>
<evidence type="ECO:0000313" key="9">
    <source>
        <dbReference type="Proteomes" id="UP001187682"/>
    </source>
</evidence>
<dbReference type="Proteomes" id="UP001187682">
    <property type="component" value="Unassembled WGS sequence"/>
</dbReference>
<keyword evidence="2" id="KW-0805">Transcription regulation</keyword>
<dbReference type="PANTHER" id="PTHR47573:SF1">
    <property type="entry name" value="PROTEIN AF-9 HOMOLOG"/>
    <property type="match status" value="1"/>
</dbReference>
<proteinExistence type="predicted"/>
<accession>A0AAE8SSD6</accession>
<evidence type="ECO:0000313" key="8">
    <source>
        <dbReference type="EMBL" id="SPN98496.1"/>
    </source>
</evidence>
<dbReference type="PROSITE" id="PS51037">
    <property type="entry name" value="YEATS"/>
    <property type="match status" value="1"/>
</dbReference>
<dbReference type="InterPro" id="IPR005033">
    <property type="entry name" value="YEATS"/>
</dbReference>
<evidence type="ECO:0000256" key="2">
    <source>
        <dbReference type="ARBA" id="ARBA00023015"/>
    </source>
</evidence>
<evidence type="ECO:0000256" key="4">
    <source>
        <dbReference type="ARBA" id="ARBA00023242"/>
    </source>
</evidence>
<name>A0AAE8SSD6_9PEZI</name>
<sequence length="307" mass="35088">MAPPNQMGKRMKGVQISRPFIYGTTARPFDEKTNPKPPEVPDGHTHSWQVFVKGVDDIDLTYWLRRVQFKFHESIPNHVRMIEGEKGKPFVINETGWGEFEITLKLYYVTESGEKAQTLYHHLRLHPYGKTEEEKKRSCQPDGNIISWNYEEQIFNEPYEPFFKVLTTGAHPKDSQQAPGGKKAPALDPNAGVVYERSALVPRHLTREQPFSRETEDLEKERINKAFDKIQSWVDETKVANAEKEKELLALRKENAAAAGGRKSSRYRKKSARKAEADLAGSSSKAWDGDDSEDGDFKAPWIKKKSV</sequence>
<gene>
    <name evidence="8" type="ORF">DNG_01541</name>
</gene>
<keyword evidence="4 5" id="KW-0539">Nucleus</keyword>
<dbReference type="Gene3D" id="2.60.40.1970">
    <property type="entry name" value="YEATS domain"/>
    <property type="match status" value="1"/>
</dbReference>
<dbReference type="CDD" id="cd16908">
    <property type="entry name" value="YEATS_Yaf9_like"/>
    <property type="match status" value="1"/>
</dbReference>
<protein>
    <recommendedName>
        <fullName evidence="1">Protein AF-9 homolog</fullName>
    </recommendedName>
</protein>